<feature type="binding site" evidence="10">
    <location>
        <position position="155"/>
    </location>
    <ligand>
        <name>Mn(2+)</name>
        <dbReference type="ChEBI" id="CHEBI:29035"/>
        <label>1</label>
    </ligand>
</feature>
<dbReference type="CDD" id="cd09989">
    <property type="entry name" value="Arginase"/>
    <property type="match status" value="1"/>
</dbReference>
<keyword evidence="7 12" id="KW-0378">Hydrolase</keyword>
<dbReference type="PRINTS" id="PR00116">
    <property type="entry name" value="ARGINASE"/>
</dbReference>
<reference evidence="13" key="1">
    <citation type="submission" date="2018-04" db="EMBL/GenBank/DDBJ databases">
        <authorList>
            <person name="Go L.Y."/>
            <person name="Mitchell J.A."/>
        </authorList>
    </citation>
    <scope>NUCLEOTIDE SEQUENCE</scope>
    <source>
        <tissue evidence="13">Whole organism</tissue>
    </source>
</reference>
<evidence type="ECO:0000256" key="2">
    <source>
        <dbReference type="ARBA" id="ARBA00012168"/>
    </source>
</evidence>
<dbReference type="PANTHER" id="PTHR43782">
    <property type="entry name" value="ARGINASE"/>
    <property type="match status" value="1"/>
</dbReference>
<dbReference type="VEuPathDB" id="VectorBase:CSON009339"/>
<keyword evidence="5 12" id="KW-0056">Arginine metabolism</keyword>
<accession>A0A336M3W3</accession>
<feature type="binding site" evidence="10">
    <location>
        <position position="132"/>
    </location>
    <ligand>
        <name>Mn(2+)</name>
        <dbReference type="ChEBI" id="CHEBI:29035"/>
        <label>1</label>
    </ligand>
</feature>
<feature type="binding site" evidence="10">
    <location>
        <position position="266"/>
    </location>
    <ligand>
        <name>Mn(2+)</name>
        <dbReference type="ChEBI" id="CHEBI:29035"/>
        <label>1</label>
    </ligand>
</feature>
<dbReference type="NCBIfam" id="TIGR01229">
    <property type="entry name" value="rocF_arginase"/>
    <property type="match status" value="1"/>
</dbReference>
<keyword evidence="6 10" id="KW-0479">Metal-binding</keyword>
<evidence type="ECO:0000256" key="3">
    <source>
        <dbReference type="ARBA" id="ARBA00018123"/>
    </source>
</evidence>
<dbReference type="InterPro" id="IPR014033">
    <property type="entry name" value="Arginase"/>
</dbReference>
<evidence type="ECO:0000256" key="11">
    <source>
        <dbReference type="PROSITE-ProRule" id="PRU00742"/>
    </source>
</evidence>
<evidence type="ECO:0000256" key="1">
    <source>
        <dbReference type="ARBA" id="ARBA00005098"/>
    </source>
</evidence>
<evidence type="ECO:0000256" key="6">
    <source>
        <dbReference type="ARBA" id="ARBA00022723"/>
    </source>
</evidence>
<dbReference type="GO" id="GO:0004053">
    <property type="term" value="F:arginase activity"/>
    <property type="evidence" value="ECO:0007669"/>
    <property type="project" value="UniProtKB-EC"/>
</dbReference>
<comment type="pathway">
    <text evidence="1 12">Nitrogen metabolism; urea cycle; L-ornithine and urea from L-arginine: step 1/1.</text>
</comment>
<comment type="cofactor">
    <cofactor evidence="10 12">
        <name>Mn(2+)</name>
        <dbReference type="ChEBI" id="CHEBI:29035"/>
    </cofactor>
    <text evidence="10 12">Binds 2 manganese ions per subunit.</text>
</comment>
<dbReference type="Pfam" id="PF00491">
    <property type="entry name" value="Arginase"/>
    <property type="match status" value="1"/>
</dbReference>
<evidence type="ECO:0000256" key="8">
    <source>
        <dbReference type="ARBA" id="ARBA00023211"/>
    </source>
</evidence>
<dbReference type="PROSITE" id="PS51409">
    <property type="entry name" value="ARGINASE_2"/>
    <property type="match status" value="1"/>
</dbReference>
<name>A0A336M3W3_CULSO</name>
<dbReference type="SUPFAM" id="SSF52768">
    <property type="entry name" value="Arginase/deacetylase"/>
    <property type="match status" value="1"/>
</dbReference>
<dbReference type="UniPathway" id="UPA00158">
    <property type="reaction ID" value="UER00270"/>
</dbReference>
<proteinExistence type="inferred from homology"/>
<feature type="binding site" evidence="10">
    <location>
        <position position="264"/>
    </location>
    <ligand>
        <name>Mn(2+)</name>
        <dbReference type="ChEBI" id="CHEBI:29035"/>
        <label>1</label>
    </ligand>
</feature>
<dbReference type="GO" id="GO:0005829">
    <property type="term" value="C:cytosol"/>
    <property type="evidence" value="ECO:0007669"/>
    <property type="project" value="TreeGrafter"/>
</dbReference>
<dbReference type="PANTHER" id="PTHR43782:SF3">
    <property type="entry name" value="ARGINASE"/>
    <property type="match status" value="1"/>
</dbReference>
<evidence type="ECO:0000313" key="14">
    <source>
        <dbReference type="EMBL" id="SSX23623.1"/>
    </source>
</evidence>
<dbReference type="GO" id="GO:0000050">
    <property type="term" value="P:urea cycle"/>
    <property type="evidence" value="ECO:0007669"/>
    <property type="project" value="UniProtKB-UniPathway"/>
</dbReference>
<evidence type="ECO:0000256" key="5">
    <source>
        <dbReference type="ARBA" id="ARBA00022503"/>
    </source>
</evidence>
<evidence type="ECO:0000256" key="10">
    <source>
        <dbReference type="PIRSR" id="PIRSR036979-1"/>
    </source>
</evidence>
<dbReference type="GO" id="GO:0030145">
    <property type="term" value="F:manganese ion binding"/>
    <property type="evidence" value="ECO:0007669"/>
    <property type="project" value="TreeGrafter"/>
</dbReference>
<evidence type="ECO:0000256" key="9">
    <source>
        <dbReference type="ARBA" id="ARBA00047391"/>
    </source>
</evidence>
<reference evidence="14" key="2">
    <citation type="submission" date="2018-07" db="EMBL/GenBank/DDBJ databases">
        <authorList>
            <person name="Quirk P.G."/>
            <person name="Krulwich T.A."/>
        </authorList>
    </citation>
    <scope>NUCLEOTIDE SEQUENCE</scope>
</reference>
<dbReference type="GO" id="GO:0006525">
    <property type="term" value="P:arginine metabolic process"/>
    <property type="evidence" value="ECO:0007669"/>
    <property type="project" value="UniProtKB-KW"/>
</dbReference>
<protein>
    <recommendedName>
        <fullName evidence="3 12">Arginase</fullName>
        <ecNumber evidence="2 12">3.5.3.1</ecNumber>
    </recommendedName>
</protein>
<feature type="binding site" evidence="10">
    <location>
        <position position="159"/>
    </location>
    <ligand>
        <name>Mn(2+)</name>
        <dbReference type="ChEBI" id="CHEBI:29035"/>
        <label>1</label>
    </ligand>
</feature>
<keyword evidence="4 12" id="KW-0835">Urea cycle</keyword>
<dbReference type="AlphaFoldDB" id="A0A336M3W3"/>
<dbReference type="GO" id="GO:0005634">
    <property type="term" value="C:nucleus"/>
    <property type="evidence" value="ECO:0007669"/>
    <property type="project" value="TreeGrafter"/>
</dbReference>
<sequence>MVFALMTNSGLRTKGVALIKNTIRYCSKQQVDRKKVGIIGVPFYKGQPNAGVDLGPKVLRENGKLVSVLREQTDLLEVKDYGDISYEPIHTNSGVRNLKNLPEVAGVNRALSDKVFQILKDGRVCLTLGGDHSIGIGTVDGHLRYDSNAIVFWVDAHADINTNTTSHSGNIHGMPLSFVLKELANTWTSVSELKTWLEPRLPCKNLVYLALRDVDEGEKKFIQDLGILAYGMKEIDRHGVKNVMEMAFEHVDPNQDKHYHCSFDIDSLDSKEAPSTGTKVRGGLTLREGLQIVEHLHDTGRLDALDLTEVNPAIGDNTDVATTVRAAIAVISSGVGGNRYAYITH</sequence>
<dbReference type="FunFam" id="3.40.800.10:FF:000012">
    <property type="entry name" value="Arginase"/>
    <property type="match status" value="1"/>
</dbReference>
<evidence type="ECO:0000256" key="12">
    <source>
        <dbReference type="RuleBase" id="RU361159"/>
    </source>
</evidence>
<comment type="catalytic activity">
    <reaction evidence="9 12">
        <text>L-arginine + H2O = urea + L-ornithine</text>
        <dbReference type="Rhea" id="RHEA:20569"/>
        <dbReference type="ChEBI" id="CHEBI:15377"/>
        <dbReference type="ChEBI" id="CHEBI:16199"/>
        <dbReference type="ChEBI" id="CHEBI:32682"/>
        <dbReference type="ChEBI" id="CHEBI:46911"/>
        <dbReference type="EC" id="3.5.3.1"/>
    </reaction>
</comment>
<dbReference type="InterPro" id="IPR023696">
    <property type="entry name" value="Ureohydrolase_dom_sf"/>
</dbReference>
<organism evidence="14">
    <name type="scientific">Culicoides sonorensis</name>
    <name type="common">Biting midge</name>
    <dbReference type="NCBI Taxonomy" id="179676"/>
    <lineage>
        <taxon>Eukaryota</taxon>
        <taxon>Metazoa</taxon>
        <taxon>Ecdysozoa</taxon>
        <taxon>Arthropoda</taxon>
        <taxon>Hexapoda</taxon>
        <taxon>Insecta</taxon>
        <taxon>Pterygota</taxon>
        <taxon>Neoptera</taxon>
        <taxon>Endopterygota</taxon>
        <taxon>Diptera</taxon>
        <taxon>Nematocera</taxon>
        <taxon>Chironomoidea</taxon>
        <taxon>Ceratopogonidae</taxon>
        <taxon>Ceratopogoninae</taxon>
        <taxon>Culicoides</taxon>
        <taxon>Monoculicoides</taxon>
    </lineage>
</organism>
<dbReference type="Gene3D" id="3.40.800.10">
    <property type="entry name" value="Ureohydrolase domain"/>
    <property type="match status" value="1"/>
</dbReference>
<gene>
    <name evidence="14" type="primary">CSON009339</name>
</gene>
<feature type="binding site" evidence="10">
    <location>
        <position position="157"/>
    </location>
    <ligand>
        <name>Mn(2+)</name>
        <dbReference type="ChEBI" id="CHEBI:29035"/>
        <label>1</label>
    </ligand>
</feature>
<dbReference type="EMBL" id="UFQS01000369">
    <property type="protein sequence ID" value="SSX03257.1"/>
    <property type="molecule type" value="Genomic_DNA"/>
</dbReference>
<dbReference type="EMBL" id="UFQT01000369">
    <property type="protein sequence ID" value="SSX23623.1"/>
    <property type="molecule type" value="Genomic_DNA"/>
</dbReference>
<comment type="similarity">
    <text evidence="11 12">Belongs to the arginase family.</text>
</comment>
<dbReference type="EC" id="3.5.3.1" evidence="2 12"/>
<dbReference type="PIRSF" id="PIRSF036979">
    <property type="entry name" value="Arginase"/>
    <property type="match status" value="1"/>
</dbReference>
<evidence type="ECO:0000256" key="7">
    <source>
        <dbReference type="ARBA" id="ARBA00022801"/>
    </source>
</evidence>
<evidence type="ECO:0000256" key="4">
    <source>
        <dbReference type="ARBA" id="ARBA00022436"/>
    </source>
</evidence>
<evidence type="ECO:0000313" key="13">
    <source>
        <dbReference type="EMBL" id="SSX03257.1"/>
    </source>
</evidence>
<keyword evidence="8 10" id="KW-0464">Manganese</keyword>
<dbReference type="InterPro" id="IPR006035">
    <property type="entry name" value="Ureohydrolase"/>
</dbReference>